<keyword evidence="6" id="KW-1185">Reference proteome</keyword>
<comment type="caution">
    <text evidence="5">The sequence shown here is derived from an EMBL/GenBank/DDBJ whole genome shotgun (WGS) entry which is preliminary data.</text>
</comment>
<gene>
    <name evidence="5" type="ORF">QNA08_14075</name>
</gene>
<dbReference type="InterPro" id="IPR036388">
    <property type="entry name" value="WH-like_DNA-bd_sf"/>
</dbReference>
<evidence type="ECO:0000256" key="3">
    <source>
        <dbReference type="ARBA" id="ARBA00023163"/>
    </source>
</evidence>
<evidence type="ECO:0000256" key="2">
    <source>
        <dbReference type="ARBA" id="ARBA00023125"/>
    </source>
</evidence>
<feature type="domain" description="HTH rpiR-type" evidence="4">
    <location>
        <begin position="6"/>
        <end position="82"/>
    </location>
</feature>
<accession>A0ABT7AJ10</accession>
<dbReference type="InterPro" id="IPR009057">
    <property type="entry name" value="Homeodomain-like_sf"/>
</dbReference>
<dbReference type="PROSITE" id="PS51071">
    <property type="entry name" value="HTH_RPIR"/>
    <property type="match status" value="1"/>
</dbReference>
<dbReference type="EMBL" id="JASJEV010000009">
    <property type="protein sequence ID" value="MDJ1159362.1"/>
    <property type="molecule type" value="Genomic_DNA"/>
</dbReference>
<protein>
    <submittedName>
        <fullName evidence="5">MurR/RpiR family transcriptional regulator</fullName>
    </submittedName>
</protein>
<dbReference type="SUPFAM" id="SSF53697">
    <property type="entry name" value="SIS domain"/>
    <property type="match status" value="1"/>
</dbReference>
<keyword evidence="1" id="KW-0805">Transcription regulation</keyword>
<dbReference type="SUPFAM" id="SSF46689">
    <property type="entry name" value="Homeodomain-like"/>
    <property type="match status" value="1"/>
</dbReference>
<evidence type="ECO:0000256" key="1">
    <source>
        <dbReference type="ARBA" id="ARBA00023015"/>
    </source>
</evidence>
<dbReference type="CDD" id="cd05013">
    <property type="entry name" value="SIS_RpiR"/>
    <property type="match status" value="1"/>
</dbReference>
<evidence type="ECO:0000259" key="4">
    <source>
        <dbReference type="PROSITE" id="PS51071"/>
    </source>
</evidence>
<proteinExistence type="predicted"/>
<reference evidence="5 6" key="1">
    <citation type="submission" date="2023-05" db="EMBL/GenBank/DDBJ databases">
        <title>Chelatococcus sp. nov., a moderately thermophilic bacterium isolated from hot spring microbial mat.</title>
        <authorList>
            <person name="Hu C.-J."/>
            <person name="Li W.-J."/>
        </authorList>
    </citation>
    <scope>NUCLEOTIDE SEQUENCE [LARGE SCALE GENOMIC DNA]</scope>
    <source>
        <strain evidence="5 6">SYSU G07232</strain>
    </source>
</reference>
<dbReference type="InterPro" id="IPR035472">
    <property type="entry name" value="RpiR-like_SIS"/>
</dbReference>
<dbReference type="Gene3D" id="1.10.10.10">
    <property type="entry name" value="Winged helix-like DNA-binding domain superfamily/Winged helix DNA-binding domain"/>
    <property type="match status" value="1"/>
</dbReference>
<evidence type="ECO:0000313" key="6">
    <source>
        <dbReference type="Proteomes" id="UP001321492"/>
    </source>
</evidence>
<dbReference type="InterPro" id="IPR047640">
    <property type="entry name" value="RpiR-like"/>
</dbReference>
<dbReference type="PANTHER" id="PTHR30514">
    <property type="entry name" value="GLUCOKINASE"/>
    <property type="match status" value="1"/>
</dbReference>
<organism evidence="5 6">
    <name type="scientific">Chelatococcus albus</name>
    <dbReference type="NCBI Taxonomy" id="3047466"/>
    <lineage>
        <taxon>Bacteria</taxon>
        <taxon>Pseudomonadati</taxon>
        <taxon>Pseudomonadota</taxon>
        <taxon>Alphaproteobacteria</taxon>
        <taxon>Hyphomicrobiales</taxon>
        <taxon>Chelatococcaceae</taxon>
        <taxon>Chelatococcus</taxon>
    </lineage>
</organism>
<evidence type="ECO:0000313" key="5">
    <source>
        <dbReference type="EMBL" id="MDJ1159362.1"/>
    </source>
</evidence>
<dbReference type="Gene3D" id="3.40.50.10490">
    <property type="entry name" value="Glucose-6-phosphate isomerase like protein, domain 1"/>
    <property type="match status" value="1"/>
</dbReference>
<dbReference type="InterPro" id="IPR046348">
    <property type="entry name" value="SIS_dom_sf"/>
</dbReference>
<dbReference type="Proteomes" id="UP001321492">
    <property type="component" value="Unassembled WGS sequence"/>
</dbReference>
<name>A0ABT7AJ10_9HYPH</name>
<dbReference type="InterPro" id="IPR000281">
    <property type="entry name" value="HTH_RpiR"/>
</dbReference>
<sequence>MADDEHTIAERIRGNLESFTASEKRAAHALLAHYPMAGLETVAEFAARAGVSAPSVLRFVSRLGFVGYPDFQRALREELEAQLKTPLMKASPEPPGARGDRLGRFAAALRANLSETFAHLPDQEFEAATALIADRKRRVHLVGGRFTDALAAYMAAHLRILRPGVVHLSGQADTRRDQLLDIARHDVLVVFDVRRYQENMVALAAEVARRGGKVVLVTDQWLSPVARSATHILSARIEAPSNWDSNVALLALVEALVAAVTERLWPEARRRIEEIERLRQSL</sequence>
<dbReference type="Pfam" id="PF01418">
    <property type="entry name" value="HTH_6"/>
    <property type="match status" value="1"/>
</dbReference>
<dbReference type="RefSeq" id="WP_283741364.1">
    <property type="nucleotide sequence ID" value="NZ_JASJEV010000009.1"/>
</dbReference>
<keyword evidence="3" id="KW-0804">Transcription</keyword>
<keyword evidence="2" id="KW-0238">DNA-binding</keyword>
<dbReference type="PANTHER" id="PTHR30514:SF18">
    <property type="entry name" value="RPIR-FAMILY TRANSCRIPTIONAL REGULATOR"/>
    <property type="match status" value="1"/>
</dbReference>
<dbReference type="InterPro" id="IPR001347">
    <property type="entry name" value="SIS_dom"/>
</dbReference>
<dbReference type="Pfam" id="PF01380">
    <property type="entry name" value="SIS"/>
    <property type="match status" value="1"/>
</dbReference>